<evidence type="ECO:0000313" key="4">
    <source>
        <dbReference type="Proteomes" id="UP000198995"/>
    </source>
</evidence>
<sequence length="513" mass="59127">MDMTAKQKLYRLFLENFKHGEVSLQDINSCLKEQHISVKKYGYASLPDLLFDLPEFIEGRATKPTETVRFFSWNQHKNSRGPQQSSGQAEEARSLAPSMIPDRLLPVARLEDKTMAVLSDKVRKADAALPYLIEAAYQQAKATNRLDTKNNTLRFFMDSYNMLEPSLLLTFKRIRPDEDGHHLTFQYVDDSGLSFDLAGSLSAQNPVKALENFAFLGRWEDFLQELADLAIPEEWDFCGSRNRNYYILKKYIQYTFYRLLLEEKVAISKDRRFAAFNTGLVTVHYDDIYACFEPNSAGSSPWLFKEFTTAGHRGLGKDLVHRFNPLPQTVTYFTRKEDLLFDLDKTLIIDFDHIILENLNRFDHQFLVNECSSNAQAEALLKKIRHTGDYDTRNQLYSDLRTVIESHTAIYNRLKNRLDDATELARRQVRWNFKTAVPSYYPSRNTMNLMLPLHLSQPGIVDNVLVVELTPAGNYQGQTILTLEQAYIDARLVTSPEANWLSTSSVMNCQLED</sequence>
<gene>
    <name evidence="3" type="ORF">SAMN04489866_101349</name>
</gene>
<dbReference type="InterPro" id="IPR024437">
    <property type="entry name" value="DUF3825"/>
</dbReference>
<organism evidence="3 4">
    <name type="scientific">Peptococcus niger</name>
    <dbReference type="NCBI Taxonomy" id="2741"/>
    <lineage>
        <taxon>Bacteria</taxon>
        <taxon>Bacillati</taxon>
        <taxon>Bacillota</taxon>
        <taxon>Clostridia</taxon>
        <taxon>Eubacteriales</taxon>
        <taxon>Peptococcaceae</taxon>
        <taxon>Peptococcus</taxon>
    </lineage>
</organism>
<protein>
    <recommendedName>
        <fullName evidence="2">DUF3825 domain-containing protein</fullName>
    </recommendedName>
</protein>
<feature type="region of interest" description="Disordered" evidence="1">
    <location>
        <begin position="74"/>
        <end position="95"/>
    </location>
</feature>
<dbReference type="AlphaFoldDB" id="A0A1G6SJZ4"/>
<keyword evidence="4" id="KW-1185">Reference proteome</keyword>
<dbReference type="OrthoDB" id="5493836at2"/>
<feature type="domain" description="DUF3825" evidence="2">
    <location>
        <begin position="226"/>
        <end position="500"/>
    </location>
</feature>
<evidence type="ECO:0000313" key="3">
    <source>
        <dbReference type="EMBL" id="SDD16961.1"/>
    </source>
</evidence>
<accession>A0A1G6SJZ4</accession>
<dbReference type="Proteomes" id="UP000198995">
    <property type="component" value="Unassembled WGS sequence"/>
</dbReference>
<evidence type="ECO:0000256" key="1">
    <source>
        <dbReference type="SAM" id="MobiDB-lite"/>
    </source>
</evidence>
<reference evidence="3 4" key="1">
    <citation type="submission" date="2016-10" db="EMBL/GenBank/DDBJ databases">
        <authorList>
            <person name="de Groot N.N."/>
        </authorList>
    </citation>
    <scope>NUCLEOTIDE SEQUENCE [LARGE SCALE GENOMIC DNA]</scope>
    <source>
        <strain evidence="3 4">DSM 20475</strain>
    </source>
</reference>
<proteinExistence type="predicted"/>
<feature type="compositionally biased region" description="Polar residues" evidence="1">
    <location>
        <begin position="74"/>
        <end position="88"/>
    </location>
</feature>
<name>A0A1G6SJZ4_PEPNI</name>
<dbReference type="STRING" id="2741.SAMN04489866_101349"/>
<evidence type="ECO:0000259" key="2">
    <source>
        <dbReference type="Pfam" id="PF12873"/>
    </source>
</evidence>
<dbReference type="Pfam" id="PF12873">
    <property type="entry name" value="DUF3825"/>
    <property type="match status" value="1"/>
</dbReference>
<dbReference type="EMBL" id="FNAF01000001">
    <property type="protein sequence ID" value="SDD16961.1"/>
    <property type="molecule type" value="Genomic_DNA"/>
</dbReference>